<dbReference type="AlphaFoldDB" id="A0A1M6HX02"/>
<dbReference type="EMBL" id="FQZP01000036">
    <property type="protein sequence ID" value="SHJ26567.1"/>
    <property type="molecule type" value="Genomic_DNA"/>
</dbReference>
<protein>
    <submittedName>
        <fullName evidence="2">Uncharacterized protein</fullName>
    </submittedName>
</protein>
<evidence type="ECO:0000313" key="3">
    <source>
        <dbReference type="Proteomes" id="UP000324781"/>
    </source>
</evidence>
<keyword evidence="1" id="KW-0812">Transmembrane</keyword>
<evidence type="ECO:0000256" key="1">
    <source>
        <dbReference type="SAM" id="Phobius"/>
    </source>
</evidence>
<accession>A0A1M6HX02</accession>
<sequence>MHEVWKTYRKPLMVLLLAFAFVVGLLIIYHRTATTYVMGALIHPGRIETEERMGSLMVADLDEDEPERFHRPSGSPALNTKYSFSELQNPHETVPVFKNPEDLIKAYYGLLREASNMAGHHGGCGTIGYHQEPYPYAWKLLTEDYRKALPLQKFIDSFKGTGHTTLLKLIPAWAPPDTPDNIRYYMVETEVITGPPTTGETKDTAQPGYFAYYYGLVTVEDTGREGWKIKRIDYIPEDFLCAPYHSWYWDASALVEVIHGNWYGLVDKIDSIDRHDSLYLVYAVGNGQFYRFDFVRLTNGEDILLRENIRFAGVWKETNLLRENDQIYKLSVLNPRLK</sequence>
<name>A0A1M6HX02_9FIRM</name>
<dbReference type="Proteomes" id="UP000324781">
    <property type="component" value="Unassembled WGS sequence"/>
</dbReference>
<feature type="transmembrane region" description="Helical" evidence="1">
    <location>
        <begin position="12"/>
        <end position="29"/>
    </location>
</feature>
<keyword evidence="1" id="KW-1133">Transmembrane helix</keyword>
<gene>
    <name evidence="2" type="ORF">SAMN05444373_10368</name>
</gene>
<evidence type="ECO:0000313" key="2">
    <source>
        <dbReference type="EMBL" id="SHJ26567.1"/>
    </source>
</evidence>
<keyword evidence="3" id="KW-1185">Reference proteome</keyword>
<proteinExistence type="predicted"/>
<reference evidence="2 3" key="1">
    <citation type="submission" date="2016-11" db="EMBL/GenBank/DDBJ databases">
        <authorList>
            <person name="Varghese N."/>
            <person name="Submissions S."/>
        </authorList>
    </citation>
    <scope>NUCLEOTIDE SEQUENCE [LARGE SCALE GENOMIC DNA]</scope>
    <source>
        <strain evidence="2 3">DSM 19027</strain>
    </source>
</reference>
<organism evidence="2 3">
    <name type="scientific">Thermoclostridium caenicola</name>
    <dbReference type="NCBI Taxonomy" id="659425"/>
    <lineage>
        <taxon>Bacteria</taxon>
        <taxon>Bacillati</taxon>
        <taxon>Bacillota</taxon>
        <taxon>Clostridia</taxon>
        <taxon>Eubacteriales</taxon>
        <taxon>Oscillospiraceae</taxon>
        <taxon>Thermoclostridium</taxon>
    </lineage>
</organism>
<keyword evidence="1" id="KW-0472">Membrane</keyword>